<keyword evidence="3" id="KW-1185">Reference proteome</keyword>
<keyword evidence="1" id="KW-0732">Signal</keyword>
<gene>
    <name evidence="2" type="ORF">AB6A40_005710</name>
</gene>
<evidence type="ECO:0000313" key="2">
    <source>
        <dbReference type="EMBL" id="MFH4979001.1"/>
    </source>
</evidence>
<evidence type="ECO:0000313" key="3">
    <source>
        <dbReference type="Proteomes" id="UP001608902"/>
    </source>
</evidence>
<accession>A0ABD6ENJ3</accession>
<organism evidence="2 3">
    <name type="scientific">Gnathostoma spinigerum</name>
    <dbReference type="NCBI Taxonomy" id="75299"/>
    <lineage>
        <taxon>Eukaryota</taxon>
        <taxon>Metazoa</taxon>
        <taxon>Ecdysozoa</taxon>
        <taxon>Nematoda</taxon>
        <taxon>Chromadorea</taxon>
        <taxon>Rhabditida</taxon>
        <taxon>Spirurina</taxon>
        <taxon>Gnathostomatomorpha</taxon>
        <taxon>Gnathostomatoidea</taxon>
        <taxon>Gnathostomatidae</taxon>
        <taxon>Gnathostoma</taxon>
    </lineage>
</organism>
<comment type="caution">
    <text evidence="2">The sequence shown here is derived from an EMBL/GenBank/DDBJ whole genome shotgun (WGS) entry which is preliminary data.</text>
</comment>
<feature type="signal peptide" evidence="1">
    <location>
        <begin position="1"/>
        <end position="25"/>
    </location>
</feature>
<name>A0ABD6ENJ3_9BILA</name>
<dbReference type="EMBL" id="JBGFUD010003743">
    <property type="protein sequence ID" value="MFH4979001.1"/>
    <property type="molecule type" value="Genomic_DNA"/>
</dbReference>
<sequence>MSVRRMNRRFGVMFCLLLGISLATSLNLRLLDGHPLADDNEDDDRINTDNHLHESPSRFRKSVVSTSYSNGENIVQPFLRFRKASEMLDPFGTNWMKEQ</sequence>
<proteinExistence type="predicted"/>
<reference evidence="2 3" key="1">
    <citation type="submission" date="2024-08" db="EMBL/GenBank/DDBJ databases">
        <title>Gnathostoma spinigerum genome.</title>
        <authorList>
            <person name="Gonzalez-Bertolin B."/>
            <person name="Monzon S."/>
            <person name="Zaballos A."/>
            <person name="Jimenez P."/>
            <person name="Dekumyoy P."/>
            <person name="Varona S."/>
            <person name="Cuesta I."/>
            <person name="Sumanam S."/>
            <person name="Adisakwattana P."/>
            <person name="Gasser R.B."/>
            <person name="Hernandez-Gonzalez A."/>
            <person name="Young N.D."/>
            <person name="Perteguer M.J."/>
        </authorList>
    </citation>
    <scope>NUCLEOTIDE SEQUENCE [LARGE SCALE GENOMIC DNA]</scope>
    <source>
        <strain evidence="2">AL3</strain>
        <tissue evidence="2">Liver</tissue>
    </source>
</reference>
<dbReference type="Proteomes" id="UP001608902">
    <property type="component" value="Unassembled WGS sequence"/>
</dbReference>
<feature type="chain" id="PRO_5044886142" evidence="1">
    <location>
        <begin position="26"/>
        <end position="99"/>
    </location>
</feature>
<dbReference type="AlphaFoldDB" id="A0ABD6ENJ3"/>
<evidence type="ECO:0000256" key="1">
    <source>
        <dbReference type="SAM" id="SignalP"/>
    </source>
</evidence>
<protein>
    <submittedName>
        <fullName evidence="2">Uncharacterized protein</fullName>
    </submittedName>
</protein>